<feature type="region of interest" description="Disordered" evidence="1">
    <location>
        <begin position="128"/>
        <end position="154"/>
    </location>
</feature>
<reference evidence="2" key="1">
    <citation type="journal article" date="2023" name="G3 (Bethesda)">
        <title>A reference genome for the long-term kleptoplast-retaining sea slug Elysia crispata morphotype clarki.</title>
        <authorList>
            <person name="Eastman K.E."/>
            <person name="Pendleton A.L."/>
            <person name="Shaikh M.A."/>
            <person name="Suttiyut T."/>
            <person name="Ogas R."/>
            <person name="Tomko P."/>
            <person name="Gavelis G."/>
            <person name="Widhalm J.R."/>
            <person name="Wisecaver J.H."/>
        </authorList>
    </citation>
    <scope>NUCLEOTIDE SEQUENCE</scope>
    <source>
        <strain evidence="2">ECLA1</strain>
    </source>
</reference>
<keyword evidence="3" id="KW-1185">Reference proteome</keyword>
<proteinExistence type="predicted"/>
<dbReference type="Proteomes" id="UP001283361">
    <property type="component" value="Unassembled WGS sequence"/>
</dbReference>
<evidence type="ECO:0000313" key="2">
    <source>
        <dbReference type="EMBL" id="KAK3762826.1"/>
    </source>
</evidence>
<evidence type="ECO:0000256" key="1">
    <source>
        <dbReference type="SAM" id="MobiDB-lite"/>
    </source>
</evidence>
<dbReference type="AlphaFoldDB" id="A0AAE1DA02"/>
<accession>A0AAE1DA02</accession>
<name>A0AAE1DA02_9GAST</name>
<evidence type="ECO:0000313" key="3">
    <source>
        <dbReference type="Proteomes" id="UP001283361"/>
    </source>
</evidence>
<comment type="caution">
    <text evidence="2">The sequence shown here is derived from an EMBL/GenBank/DDBJ whole genome shotgun (WGS) entry which is preliminary data.</text>
</comment>
<dbReference type="EMBL" id="JAWDGP010004637">
    <property type="protein sequence ID" value="KAK3762826.1"/>
    <property type="molecule type" value="Genomic_DNA"/>
</dbReference>
<gene>
    <name evidence="2" type="ORF">RRG08_040521</name>
</gene>
<sequence>MKFDFRYVLGDTSSEKRFLKLPAMELPLTPPRGQEVQSTSKTSFAKIRARKKREYGVTVGLQEGESACPLRQLCLPSLNYSRMTGVRQGYSYTARSQVPVTFRTYQDDEIPHISTKCLLAASKKKINKGREKTAGDSTNSRPEDDANHQNVKRSRNRVSVSSFLIVASLRRRRVCAIAQRSWADPCLYVLVCLSEMSEMCCPRGGPFRINPPRCPTLYGRTIGNALTCVGNGDV</sequence>
<organism evidence="2 3">
    <name type="scientific">Elysia crispata</name>
    <name type="common">lettuce slug</name>
    <dbReference type="NCBI Taxonomy" id="231223"/>
    <lineage>
        <taxon>Eukaryota</taxon>
        <taxon>Metazoa</taxon>
        <taxon>Spiralia</taxon>
        <taxon>Lophotrochozoa</taxon>
        <taxon>Mollusca</taxon>
        <taxon>Gastropoda</taxon>
        <taxon>Heterobranchia</taxon>
        <taxon>Euthyneura</taxon>
        <taxon>Panpulmonata</taxon>
        <taxon>Sacoglossa</taxon>
        <taxon>Placobranchoidea</taxon>
        <taxon>Plakobranchidae</taxon>
        <taxon>Elysia</taxon>
    </lineage>
</organism>
<protein>
    <submittedName>
        <fullName evidence="2">Uncharacterized protein</fullName>
    </submittedName>
</protein>